<dbReference type="Proteomes" id="UP001444071">
    <property type="component" value="Unassembled WGS sequence"/>
</dbReference>
<evidence type="ECO:0000256" key="1">
    <source>
        <dbReference type="SAM" id="MobiDB-lite"/>
    </source>
</evidence>
<proteinExistence type="predicted"/>
<feature type="region of interest" description="Disordered" evidence="1">
    <location>
        <begin position="1"/>
        <end position="29"/>
    </location>
</feature>
<evidence type="ECO:0000313" key="2">
    <source>
        <dbReference type="EMBL" id="MEQ2264231.1"/>
    </source>
</evidence>
<evidence type="ECO:0000313" key="3">
    <source>
        <dbReference type="Proteomes" id="UP001444071"/>
    </source>
</evidence>
<reference evidence="2 3" key="1">
    <citation type="submission" date="2021-06" db="EMBL/GenBank/DDBJ databases">
        <authorList>
            <person name="Palmer J.M."/>
        </authorList>
    </citation>
    <scope>NUCLEOTIDE SEQUENCE [LARGE SCALE GENOMIC DNA]</scope>
    <source>
        <strain evidence="2 3">XR_2019</strain>
        <tissue evidence="2">Muscle</tissue>
    </source>
</reference>
<accession>A0ABV0W6G4</accession>
<comment type="caution">
    <text evidence="2">The sequence shown here is derived from an EMBL/GenBank/DDBJ whole genome shotgun (WGS) entry which is preliminary data.</text>
</comment>
<organism evidence="2 3">
    <name type="scientific">Xenotaenia resolanae</name>
    <dbReference type="NCBI Taxonomy" id="208358"/>
    <lineage>
        <taxon>Eukaryota</taxon>
        <taxon>Metazoa</taxon>
        <taxon>Chordata</taxon>
        <taxon>Craniata</taxon>
        <taxon>Vertebrata</taxon>
        <taxon>Euteleostomi</taxon>
        <taxon>Actinopterygii</taxon>
        <taxon>Neopterygii</taxon>
        <taxon>Teleostei</taxon>
        <taxon>Neoteleostei</taxon>
        <taxon>Acanthomorphata</taxon>
        <taxon>Ovalentaria</taxon>
        <taxon>Atherinomorphae</taxon>
        <taxon>Cyprinodontiformes</taxon>
        <taxon>Goodeidae</taxon>
        <taxon>Xenotaenia</taxon>
    </lineage>
</organism>
<dbReference type="EMBL" id="JAHRIM010030055">
    <property type="protein sequence ID" value="MEQ2264231.1"/>
    <property type="molecule type" value="Genomic_DNA"/>
</dbReference>
<sequence>MGREEAGPVRWRRQRGGGNHQDSQRSRVDARQQAASNFFSFLQSQCNNVQQTAAALRFCACALVRLCLRCNVAAPPPSSSPHLFSFYLAGGAEGMEENSTNAWVSSVA</sequence>
<protein>
    <submittedName>
        <fullName evidence="2">Uncharacterized protein</fullName>
    </submittedName>
</protein>
<keyword evidence="3" id="KW-1185">Reference proteome</keyword>
<gene>
    <name evidence="2" type="ORF">XENORESO_008729</name>
</gene>
<name>A0ABV0W6G4_9TELE</name>